<reference evidence="1 2" key="1">
    <citation type="submission" date="2020-02" db="EMBL/GenBank/DDBJ databases">
        <authorList>
            <person name="Hogendoorn C."/>
        </authorList>
    </citation>
    <scope>NUCLEOTIDE SEQUENCE [LARGE SCALE GENOMIC DNA]</scope>
    <source>
        <strain evidence="1">METHB21</strain>
    </source>
</reference>
<evidence type="ECO:0000313" key="1">
    <source>
        <dbReference type="EMBL" id="CAA9891382.1"/>
    </source>
</evidence>
<sequence>MKTSLQSEKLINDRAKLLLPQIPSTSSLQAAYNWDLSVFDAQQWVINLFAKPRATRYPIKMLRYWFMYHLIREEQIRLGRSLRVCEIGVDRGQMLRFMRDAGFTDIACWVAVDYKLQPELAESGYTRQIEANVDSPDFCLDEQYDVIIVLHLLEHLFDPERLVHRLSAGLVPNGVVIGGFPVTVEWLVAYWQKRIRLTASKFGHVSVFSPQRIRNMATSSGLYLNFISGAFFLRKSGLFLENIKGWLRFNLLWGAFFPALGGEIYWCMRKSIATTN</sequence>
<proteinExistence type="predicted"/>
<keyword evidence="2" id="KW-1185">Reference proteome</keyword>
<evidence type="ECO:0000313" key="2">
    <source>
        <dbReference type="Proteomes" id="UP000494216"/>
    </source>
</evidence>
<gene>
    <name evidence="1" type="ORF">METHB2_40082</name>
</gene>
<evidence type="ECO:0008006" key="3">
    <source>
        <dbReference type="Google" id="ProtNLM"/>
    </source>
</evidence>
<protein>
    <recommendedName>
        <fullName evidence="3">Class I SAM-dependent methyltransferase</fullName>
    </recommendedName>
</protein>
<name>A0A8S0X8Q6_9GAMM</name>
<dbReference type="AlphaFoldDB" id="A0A8S0X8Q6"/>
<dbReference type="InterPro" id="IPR029063">
    <property type="entry name" value="SAM-dependent_MTases_sf"/>
</dbReference>
<dbReference type="EMBL" id="CADCXN010000069">
    <property type="protein sequence ID" value="CAA9891382.1"/>
    <property type="molecule type" value="Genomic_DNA"/>
</dbReference>
<dbReference type="CDD" id="cd02440">
    <property type="entry name" value="AdoMet_MTases"/>
    <property type="match status" value="1"/>
</dbReference>
<accession>A0A8S0X8Q6</accession>
<dbReference type="Proteomes" id="UP000494216">
    <property type="component" value="Unassembled WGS sequence"/>
</dbReference>
<comment type="caution">
    <text evidence="1">The sequence shown here is derived from an EMBL/GenBank/DDBJ whole genome shotgun (WGS) entry which is preliminary data.</text>
</comment>
<organism evidence="1 2">
    <name type="scientific">Candidatus Methylobacter favarea</name>
    <dbReference type="NCBI Taxonomy" id="2707345"/>
    <lineage>
        <taxon>Bacteria</taxon>
        <taxon>Pseudomonadati</taxon>
        <taxon>Pseudomonadota</taxon>
        <taxon>Gammaproteobacteria</taxon>
        <taxon>Methylococcales</taxon>
        <taxon>Methylococcaceae</taxon>
        <taxon>Methylobacter</taxon>
    </lineage>
</organism>
<dbReference type="Gene3D" id="3.40.50.150">
    <property type="entry name" value="Vaccinia Virus protein VP39"/>
    <property type="match status" value="1"/>
</dbReference>
<dbReference type="Pfam" id="PF13489">
    <property type="entry name" value="Methyltransf_23"/>
    <property type="match status" value="1"/>
</dbReference>
<dbReference type="SUPFAM" id="SSF53335">
    <property type="entry name" value="S-adenosyl-L-methionine-dependent methyltransferases"/>
    <property type="match status" value="1"/>
</dbReference>